<dbReference type="AlphaFoldDB" id="A0AAV1E7W0"/>
<protein>
    <submittedName>
        <fullName evidence="3">OLC1v1016756C1</fullName>
    </submittedName>
</protein>
<dbReference type="GO" id="GO:0016787">
    <property type="term" value="F:hydrolase activity"/>
    <property type="evidence" value="ECO:0007669"/>
    <property type="project" value="InterPro"/>
</dbReference>
<name>A0AAV1E7W0_OLDCO</name>
<dbReference type="EMBL" id="OX459125">
    <property type="protein sequence ID" value="CAI9115764.1"/>
    <property type="molecule type" value="Genomic_DNA"/>
</dbReference>
<evidence type="ECO:0000313" key="4">
    <source>
        <dbReference type="Proteomes" id="UP001161247"/>
    </source>
</evidence>
<dbReference type="Gene3D" id="3.40.50.1820">
    <property type="entry name" value="alpha/beta hydrolase"/>
    <property type="match status" value="1"/>
</dbReference>
<reference evidence="3" key="1">
    <citation type="submission" date="2023-03" db="EMBL/GenBank/DDBJ databases">
        <authorList>
            <person name="Julca I."/>
        </authorList>
    </citation>
    <scope>NUCLEOTIDE SEQUENCE</scope>
</reference>
<dbReference type="InterPro" id="IPR013094">
    <property type="entry name" value="AB_hydrolase_3"/>
</dbReference>
<dbReference type="PANTHER" id="PTHR23024">
    <property type="entry name" value="ARYLACETAMIDE DEACETYLASE"/>
    <property type="match status" value="1"/>
</dbReference>
<proteinExistence type="inferred from homology"/>
<dbReference type="InterPro" id="IPR029058">
    <property type="entry name" value="AB_hydrolase_fold"/>
</dbReference>
<dbReference type="Pfam" id="PF07859">
    <property type="entry name" value="Abhydrolase_3"/>
    <property type="match status" value="1"/>
</dbReference>
<evidence type="ECO:0000256" key="1">
    <source>
        <dbReference type="ARBA" id="ARBA00010515"/>
    </source>
</evidence>
<dbReference type="SUPFAM" id="SSF53474">
    <property type="entry name" value="alpha/beta-Hydrolases"/>
    <property type="match status" value="1"/>
</dbReference>
<comment type="similarity">
    <text evidence="1">Belongs to the 'GDXG' lipolytic enzyme family.</text>
</comment>
<evidence type="ECO:0000259" key="2">
    <source>
        <dbReference type="Pfam" id="PF07859"/>
    </source>
</evidence>
<keyword evidence="4" id="KW-1185">Reference proteome</keyword>
<dbReference type="PANTHER" id="PTHR23024:SF577">
    <property type="entry name" value="CARBOXYLESTERASE 2-RELATED"/>
    <property type="match status" value="1"/>
</dbReference>
<organism evidence="3 4">
    <name type="scientific">Oldenlandia corymbosa var. corymbosa</name>
    <dbReference type="NCBI Taxonomy" id="529605"/>
    <lineage>
        <taxon>Eukaryota</taxon>
        <taxon>Viridiplantae</taxon>
        <taxon>Streptophyta</taxon>
        <taxon>Embryophyta</taxon>
        <taxon>Tracheophyta</taxon>
        <taxon>Spermatophyta</taxon>
        <taxon>Magnoliopsida</taxon>
        <taxon>eudicotyledons</taxon>
        <taxon>Gunneridae</taxon>
        <taxon>Pentapetalae</taxon>
        <taxon>asterids</taxon>
        <taxon>lamiids</taxon>
        <taxon>Gentianales</taxon>
        <taxon>Rubiaceae</taxon>
        <taxon>Rubioideae</taxon>
        <taxon>Spermacoceae</taxon>
        <taxon>Hedyotis-Oldenlandia complex</taxon>
        <taxon>Oldenlandia</taxon>
    </lineage>
</organism>
<feature type="domain" description="Alpha/beta hydrolase fold-3" evidence="2">
    <location>
        <begin position="75"/>
        <end position="297"/>
    </location>
</feature>
<dbReference type="Proteomes" id="UP001161247">
    <property type="component" value="Chromosome 8"/>
</dbReference>
<dbReference type="InterPro" id="IPR050466">
    <property type="entry name" value="Carboxylest/Gibb_receptor"/>
</dbReference>
<sequence length="320" mass="35346">MASSSEIERDAPPYIRSYKDGTIERLVGFAVAPAGLDPQTGVTSKDVVAIPETGVIVRLYRPSNLETGTEKLPLVVYFHGGAFCISSAFDPFYHGSLNRLAAEAKAIVAGVNFRNAPEHPLPTAYEDSWDVLQWVGSHSSGTGSEDWLNENVDFSKVFLSGDSAGANISHHLAIRAGKSDPKFGLGFKGIVMIHPYFWGKEPIGVEITDPVRKSMVDNWWLFVCPSDKGCDDPLINPFLYGIEEELPWLACGRILIFVAGNDILVERGRKYSEYLVQSRWQGKAEIVETPGEDHDFHIFAPDTDNARGLIKKWASFVNEV</sequence>
<evidence type="ECO:0000313" key="3">
    <source>
        <dbReference type="EMBL" id="CAI9115764.1"/>
    </source>
</evidence>
<gene>
    <name evidence="3" type="ORF">OLC1_LOCUS22227</name>
</gene>
<accession>A0AAV1E7W0</accession>